<evidence type="ECO:0000259" key="5">
    <source>
        <dbReference type="PROSITE" id="PS50055"/>
    </source>
</evidence>
<dbReference type="InterPro" id="IPR001881">
    <property type="entry name" value="EGF-like_Ca-bd_dom"/>
</dbReference>
<name>R7TB47_CAPTE</name>
<dbReference type="PROSITE" id="PS50055">
    <property type="entry name" value="TYR_PHOSPHATASE_PTP"/>
    <property type="match status" value="1"/>
</dbReference>
<reference evidence="8" key="1">
    <citation type="submission" date="2012-12" db="EMBL/GenBank/DDBJ databases">
        <authorList>
            <person name="Hellsten U."/>
            <person name="Grimwood J."/>
            <person name="Chapman J.A."/>
            <person name="Shapiro H."/>
            <person name="Aerts A."/>
            <person name="Otillar R.P."/>
            <person name="Terry A.Y."/>
            <person name="Boore J.L."/>
            <person name="Simakov O."/>
            <person name="Marletaz F."/>
            <person name="Cho S.-J."/>
            <person name="Edsinger-Gonzales E."/>
            <person name="Havlak P."/>
            <person name="Kuo D.-H."/>
            <person name="Larsson T."/>
            <person name="Lv J."/>
            <person name="Arendt D."/>
            <person name="Savage R."/>
            <person name="Osoegawa K."/>
            <person name="de Jong P."/>
            <person name="Lindberg D.R."/>
            <person name="Seaver E.C."/>
            <person name="Weisblat D.A."/>
            <person name="Putnam N.H."/>
            <person name="Grigoriev I.V."/>
            <person name="Rokhsar D.S."/>
        </authorList>
    </citation>
    <scope>NUCLEOTIDE SEQUENCE</scope>
    <source>
        <strain evidence="8">I ESC-2004</strain>
    </source>
</reference>
<dbReference type="OrthoDB" id="10252017at2759"/>
<evidence type="ECO:0000256" key="1">
    <source>
        <dbReference type="ARBA" id="ARBA00022536"/>
    </source>
</evidence>
<dbReference type="Pfam" id="PF00102">
    <property type="entry name" value="Y_phosphatase"/>
    <property type="match status" value="1"/>
</dbReference>
<reference evidence="7" key="3">
    <citation type="submission" date="2015-06" db="UniProtKB">
        <authorList>
            <consortium name="EnsemblMetazoa"/>
        </authorList>
    </citation>
    <scope>IDENTIFICATION</scope>
</reference>
<feature type="domain" description="Tyrosine-protein phosphatase" evidence="5">
    <location>
        <begin position="190"/>
        <end position="398"/>
    </location>
</feature>
<dbReference type="GO" id="GO:0004725">
    <property type="term" value="F:protein tyrosine phosphatase activity"/>
    <property type="evidence" value="ECO:0007669"/>
    <property type="project" value="InterPro"/>
</dbReference>
<reference evidence="6 8" key="2">
    <citation type="journal article" date="2013" name="Nature">
        <title>Insights into bilaterian evolution from three spiralian genomes.</title>
        <authorList>
            <person name="Simakov O."/>
            <person name="Marletaz F."/>
            <person name="Cho S.J."/>
            <person name="Edsinger-Gonzales E."/>
            <person name="Havlak P."/>
            <person name="Hellsten U."/>
            <person name="Kuo D.H."/>
            <person name="Larsson T."/>
            <person name="Lv J."/>
            <person name="Arendt D."/>
            <person name="Savage R."/>
            <person name="Osoegawa K."/>
            <person name="de Jong P."/>
            <person name="Grimwood J."/>
            <person name="Chapman J.A."/>
            <person name="Shapiro H."/>
            <person name="Aerts A."/>
            <person name="Otillar R.P."/>
            <person name="Terry A.Y."/>
            <person name="Boore J.L."/>
            <person name="Grigoriev I.V."/>
            <person name="Lindberg D.R."/>
            <person name="Seaver E.C."/>
            <person name="Weisblat D.A."/>
            <person name="Putnam N.H."/>
            <person name="Rokhsar D.S."/>
        </authorList>
    </citation>
    <scope>NUCLEOTIDE SEQUENCE</scope>
    <source>
        <strain evidence="6 8">I ESC-2004</strain>
    </source>
</reference>
<evidence type="ECO:0000313" key="6">
    <source>
        <dbReference type="EMBL" id="ELT88224.1"/>
    </source>
</evidence>
<dbReference type="HOGENOM" id="CLU_041480_0_0_1"/>
<dbReference type="SMART" id="SM00179">
    <property type="entry name" value="EGF_CA"/>
    <property type="match status" value="1"/>
</dbReference>
<dbReference type="InterPro" id="IPR000742">
    <property type="entry name" value="EGF"/>
</dbReference>
<dbReference type="EnsemblMetazoa" id="CapteT196125">
    <property type="protein sequence ID" value="CapteP196125"/>
    <property type="gene ID" value="CapteG196125"/>
</dbReference>
<dbReference type="GO" id="GO:0005509">
    <property type="term" value="F:calcium ion binding"/>
    <property type="evidence" value="ECO:0007669"/>
    <property type="project" value="InterPro"/>
</dbReference>
<keyword evidence="4" id="KW-1015">Disulfide bond</keyword>
<dbReference type="PANTHER" id="PTHR24034">
    <property type="entry name" value="EGF-LIKE DOMAIN-CONTAINING PROTEIN"/>
    <property type="match status" value="1"/>
</dbReference>
<dbReference type="InterPro" id="IPR000242">
    <property type="entry name" value="PTP_cat"/>
</dbReference>
<dbReference type="EMBL" id="AMQN01033612">
    <property type="status" value="NOT_ANNOTATED_CDS"/>
    <property type="molecule type" value="Genomic_DNA"/>
</dbReference>
<dbReference type="SUPFAM" id="SSF52799">
    <property type="entry name" value="(Phosphotyrosine protein) phosphatases II"/>
    <property type="match status" value="1"/>
</dbReference>
<keyword evidence="3" id="KW-0677">Repeat</keyword>
<sequence>MAYSDLLSVSGKYKGEGDPVINDEPNCENECHCDDELPCFFTNGTCKDGCATGWRGITCNERDCGVEKGGCQYQCTEDKRDEWCSCDEGFDISPNDWRKCIDIDECAGERGEDYDEDCHICVNTIGSYTCECGDSYELDSATNQTCFDISIKSSPSVAAKKQTPEVTYCNTSGKHPTTLDNSVSDGNPAVAQFEEARLRIDLSKTAKPLPMKPDEKLDFVQVDSFRGKWSFFAFQCPKGNAAVGRFWRLVTKRKIKNVVLLDDASIKVLPAVGGSMFDDIKVFCKKEWQNKGIKKFTVTFSNEQLGERTEYANHQSGISVLTMDNELTNKAIISLRQNLISVGRSPKCAIMCKDGTQFSGFFISVSCTLDMVDEGNKMDSLYGLHKFKTVRPDFAPTE</sequence>
<dbReference type="SUPFAM" id="SSF57196">
    <property type="entry name" value="EGF/Laminin"/>
    <property type="match status" value="2"/>
</dbReference>
<accession>R7TB47</accession>
<feature type="non-terminal residue" evidence="6">
    <location>
        <position position="398"/>
    </location>
</feature>
<dbReference type="EMBL" id="AMQN01033613">
    <property type="status" value="NOT_ANNOTATED_CDS"/>
    <property type="molecule type" value="Genomic_DNA"/>
</dbReference>
<dbReference type="Pfam" id="PF07645">
    <property type="entry name" value="EGF_CA"/>
    <property type="match status" value="1"/>
</dbReference>
<dbReference type="SMART" id="SM00181">
    <property type="entry name" value="EGF"/>
    <property type="match status" value="3"/>
</dbReference>
<keyword evidence="2" id="KW-0732">Signal</keyword>
<gene>
    <name evidence="6" type="ORF">CAPTEDRAFT_196125</name>
</gene>
<dbReference type="PANTHER" id="PTHR24034:SF209">
    <property type="entry name" value="EGF-LIKE DOMAIN-CONTAINING PROTEIN"/>
    <property type="match status" value="1"/>
</dbReference>
<evidence type="ECO:0000256" key="2">
    <source>
        <dbReference type="ARBA" id="ARBA00022729"/>
    </source>
</evidence>
<dbReference type="EMBL" id="KB311936">
    <property type="protein sequence ID" value="ELT88224.1"/>
    <property type="molecule type" value="Genomic_DNA"/>
</dbReference>
<evidence type="ECO:0000313" key="7">
    <source>
        <dbReference type="EnsemblMetazoa" id="CapteP196125"/>
    </source>
</evidence>
<dbReference type="Gene3D" id="3.90.190.10">
    <property type="entry name" value="Protein tyrosine phosphatase superfamily"/>
    <property type="match status" value="1"/>
</dbReference>
<evidence type="ECO:0000313" key="8">
    <source>
        <dbReference type="Proteomes" id="UP000014760"/>
    </source>
</evidence>
<dbReference type="InterPro" id="IPR049883">
    <property type="entry name" value="NOTCH1_EGF-like"/>
</dbReference>
<dbReference type="Proteomes" id="UP000014760">
    <property type="component" value="Unassembled WGS sequence"/>
</dbReference>
<dbReference type="AlphaFoldDB" id="R7TB47"/>
<protein>
    <recommendedName>
        <fullName evidence="5">Tyrosine-protein phosphatase domain-containing protein</fullName>
    </recommendedName>
</protein>
<dbReference type="InterPro" id="IPR050751">
    <property type="entry name" value="ECM_structural_protein"/>
</dbReference>
<keyword evidence="1" id="KW-0245">EGF-like domain</keyword>
<evidence type="ECO:0000256" key="4">
    <source>
        <dbReference type="ARBA" id="ARBA00023157"/>
    </source>
</evidence>
<dbReference type="InterPro" id="IPR029021">
    <property type="entry name" value="Prot-tyrosine_phosphatase-like"/>
</dbReference>
<evidence type="ECO:0000256" key="3">
    <source>
        <dbReference type="ARBA" id="ARBA00022737"/>
    </source>
</evidence>
<proteinExistence type="predicted"/>
<keyword evidence="8" id="KW-1185">Reference proteome</keyword>
<dbReference type="Gene3D" id="2.10.25.10">
    <property type="entry name" value="Laminin"/>
    <property type="match status" value="2"/>
</dbReference>
<dbReference type="CDD" id="cd00054">
    <property type="entry name" value="EGF_CA"/>
    <property type="match status" value="1"/>
</dbReference>
<dbReference type="STRING" id="283909.R7TB47"/>
<organism evidence="6">
    <name type="scientific">Capitella teleta</name>
    <name type="common">Polychaete worm</name>
    <dbReference type="NCBI Taxonomy" id="283909"/>
    <lineage>
        <taxon>Eukaryota</taxon>
        <taxon>Metazoa</taxon>
        <taxon>Spiralia</taxon>
        <taxon>Lophotrochozoa</taxon>
        <taxon>Annelida</taxon>
        <taxon>Polychaeta</taxon>
        <taxon>Sedentaria</taxon>
        <taxon>Scolecida</taxon>
        <taxon>Capitellidae</taxon>
        <taxon>Capitella</taxon>
    </lineage>
</organism>